<protein>
    <submittedName>
        <fullName evidence="2">PA14 domain-containing protein</fullName>
    </submittedName>
</protein>
<organism evidence="2 3">
    <name type="scientific">Dyadobacter koreensis</name>
    <dbReference type="NCBI Taxonomy" id="408657"/>
    <lineage>
        <taxon>Bacteria</taxon>
        <taxon>Pseudomonadati</taxon>
        <taxon>Bacteroidota</taxon>
        <taxon>Cytophagia</taxon>
        <taxon>Cytophagales</taxon>
        <taxon>Spirosomataceae</taxon>
        <taxon>Dyadobacter</taxon>
    </lineage>
</organism>
<dbReference type="InterPro" id="IPR011658">
    <property type="entry name" value="PA14_dom"/>
</dbReference>
<evidence type="ECO:0000259" key="1">
    <source>
        <dbReference type="PROSITE" id="PS51820"/>
    </source>
</evidence>
<sequence length="597" mass="67200">MTSFKFPFLYFLTLLSFAFIEKAKSQENISSPSLSSEPLTTDDLSQFHPSKSTKWIIAGNISADRDQKNDLETKNGKGVLVYLPKLKGDKALETKLKHGDIDLNLDFLLSKSASFSILFQGRYEVKITDAWLSNANNAMRAPGLWQNLSVRFRASEFDSRGSKIKDAVLEQILINGQQVQGSTKILISEHSSFRTESETGPLVILGEISPFAIRNISYKIYEKDEIKLTDIKFKVYPGLHKNIDTLLSLKPKRTGITDSISHQVGDRKSQLVFNGFAEIPTDGEYLFKLTAGGGAWLFIDGKLVIENKGSRDFEKAFYAKQKLKKGKFPFRIVYSNSDECLVLHYEGPQIPWHSLTTNASVRLSEKFDPLEYKVRRRPVIQRGFMLKNGIINPYIVSVGIPTDKNSQGLNYAYDMKKFSLTTVWHGKYIDVSNMWTERGEKQLEIPLGARLELPGKPILAKKIPESSVWPDSVQAPEGVYSNRGYKLGHDGFPIFYYALDGVSIEDSFVPNQDRTGLTRLLKIKNPVETSYCLLAEGKVIEKVSEGNFSVDDKQYYIAGLETGATKATVYHGTEGDKLVVSIPAQQENSMIKFDIIW</sequence>
<accession>A0A1H6XV65</accession>
<gene>
    <name evidence="2" type="ORF">SAMN04487995_4104</name>
</gene>
<dbReference type="Gene3D" id="2.60.120.560">
    <property type="entry name" value="Exo-inulinase, domain 1"/>
    <property type="match status" value="1"/>
</dbReference>
<evidence type="ECO:0000313" key="2">
    <source>
        <dbReference type="EMBL" id="SEJ30657.1"/>
    </source>
</evidence>
<dbReference type="EMBL" id="FNXY01000006">
    <property type="protein sequence ID" value="SEJ30657.1"/>
    <property type="molecule type" value="Genomic_DNA"/>
</dbReference>
<dbReference type="RefSeq" id="WP_090338100.1">
    <property type="nucleotide sequence ID" value="NZ_FNXY01000006.1"/>
</dbReference>
<dbReference type="Gene3D" id="2.60.120.380">
    <property type="match status" value="1"/>
</dbReference>
<evidence type="ECO:0000313" key="3">
    <source>
        <dbReference type="Proteomes" id="UP000199532"/>
    </source>
</evidence>
<dbReference type="AlphaFoldDB" id="A0A1H6XV65"/>
<reference evidence="2 3" key="1">
    <citation type="submission" date="2016-10" db="EMBL/GenBank/DDBJ databases">
        <authorList>
            <person name="de Groot N.N."/>
        </authorList>
    </citation>
    <scope>NUCLEOTIDE SEQUENCE [LARGE SCALE GENOMIC DNA]</scope>
    <source>
        <strain evidence="2 3">DSM 19938</strain>
    </source>
</reference>
<name>A0A1H6XV65_9BACT</name>
<dbReference type="STRING" id="408657.SAMN04487995_4104"/>
<dbReference type="InterPro" id="IPR037524">
    <property type="entry name" value="PA14/GLEYA"/>
</dbReference>
<dbReference type="SUPFAM" id="SSF56988">
    <property type="entry name" value="Anthrax protective antigen"/>
    <property type="match status" value="1"/>
</dbReference>
<dbReference type="Pfam" id="PF07691">
    <property type="entry name" value="PA14"/>
    <property type="match status" value="1"/>
</dbReference>
<feature type="domain" description="PA14" evidence="1">
    <location>
        <begin position="211"/>
        <end position="366"/>
    </location>
</feature>
<proteinExistence type="predicted"/>
<dbReference type="OrthoDB" id="938897at2"/>
<keyword evidence="3" id="KW-1185">Reference proteome</keyword>
<dbReference type="Proteomes" id="UP000199532">
    <property type="component" value="Unassembled WGS sequence"/>
</dbReference>
<dbReference type="PROSITE" id="PS51820">
    <property type="entry name" value="PA14"/>
    <property type="match status" value="1"/>
</dbReference>